<name>A0AA39PID9_9AGAR</name>
<dbReference type="Proteomes" id="UP001175227">
    <property type="component" value="Unassembled WGS sequence"/>
</dbReference>
<keyword evidence="2" id="KW-1185">Reference proteome</keyword>
<gene>
    <name evidence="1" type="ORF">IW261DRAFT_1459114</name>
</gene>
<reference evidence="1" key="1">
    <citation type="submission" date="2023-06" db="EMBL/GenBank/DDBJ databases">
        <authorList>
            <consortium name="Lawrence Berkeley National Laboratory"/>
            <person name="Ahrendt S."/>
            <person name="Sahu N."/>
            <person name="Indic B."/>
            <person name="Wong-Bajracharya J."/>
            <person name="Merenyi Z."/>
            <person name="Ke H.-M."/>
            <person name="Monk M."/>
            <person name="Kocsube S."/>
            <person name="Drula E."/>
            <person name="Lipzen A."/>
            <person name="Balint B."/>
            <person name="Henrissat B."/>
            <person name="Andreopoulos B."/>
            <person name="Martin F.M."/>
            <person name="Harder C.B."/>
            <person name="Rigling D."/>
            <person name="Ford K.L."/>
            <person name="Foster G.D."/>
            <person name="Pangilinan J."/>
            <person name="Papanicolaou A."/>
            <person name="Barry K."/>
            <person name="LaButti K."/>
            <person name="Viragh M."/>
            <person name="Koriabine M."/>
            <person name="Yan M."/>
            <person name="Riley R."/>
            <person name="Champramary S."/>
            <person name="Plett K.L."/>
            <person name="Tsai I.J."/>
            <person name="Slot J."/>
            <person name="Sipos G."/>
            <person name="Plett J."/>
            <person name="Nagy L.G."/>
            <person name="Grigoriev I.V."/>
        </authorList>
    </citation>
    <scope>NUCLEOTIDE SEQUENCE</scope>
    <source>
        <strain evidence="1">ICMP 16352</strain>
    </source>
</reference>
<dbReference type="AlphaFoldDB" id="A0AA39PID9"/>
<sequence>MSYKSSRPIILSYPEATRAFNDTNFILDLNEAAHRYAQTQKALFTTFATISAQLHSLDLQRVAPPLRPRWNAIHTDFVKVMKYIRTNTVDLTGRAKMFCTVVLPILVRNLNIVTPRSHQEKIQILQSYMKITSDHIALTQSYVGAILTIISKLTAFHKDLAQLACQQSSSASGRNDLRDLAMKFLQLENHLKQYATALLIPWSVLTRFGRLYHSFSSTQSDTTIIAKTSTRLIAFSGHKPQKSKLSTHRVALADENMTRVYDQLEQCKSEVTHAQYAVQVSHRQTDALNTARSAVSSFVFDLMVNVEHGLSLFLAVWPSIMNDCLQMVAWLQNPVTSLPPSMSVYVESGMMLYAPIGAALEVYSSELDKA</sequence>
<proteinExistence type="predicted"/>
<evidence type="ECO:0000313" key="2">
    <source>
        <dbReference type="Proteomes" id="UP001175227"/>
    </source>
</evidence>
<dbReference type="EMBL" id="JAUEPR010000005">
    <property type="protein sequence ID" value="KAK0484852.1"/>
    <property type="molecule type" value="Genomic_DNA"/>
</dbReference>
<protein>
    <submittedName>
        <fullName evidence="1">Uncharacterized protein</fullName>
    </submittedName>
</protein>
<comment type="caution">
    <text evidence="1">The sequence shown here is derived from an EMBL/GenBank/DDBJ whole genome shotgun (WGS) entry which is preliminary data.</text>
</comment>
<accession>A0AA39PID9</accession>
<evidence type="ECO:0000313" key="1">
    <source>
        <dbReference type="EMBL" id="KAK0484852.1"/>
    </source>
</evidence>
<organism evidence="1 2">
    <name type="scientific">Armillaria novae-zelandiae</name>
    <dbReference type="NCBI Taxonomy" id="153914"/>
    <lineage>
        <taxon>Eukaryota</taxon>
        <taxon>Fungi</taxon>
        <taxon>Dikarya</taxon>
        <taxon>Basidiomycota</taxon>
        <taxon>Agaricomycotina</taxon>
        <taxon>Agaricomycetes</taxon>
        <taxon>Agaricomycetidae</taxon>
        <taxon>Agaricales</taxon>
        <taxon>Marasmiineae</taxon>
        <taxon>Physalacriaceae</taxon>
        <taxon>Armillaria</taxon>
    </lineage>
</organism>